<organism evidence="2 3">
    <name type="scientific">Propionimicrobium lymphophilum ACS-093-V-SCH5</name>
    <dbReference type="NCBI Taxonomy" id="883161"/>
    <lineage>
        <taxon>Bacteria</taxon>
        <taxon>Bacillati</taxon>
        <taxon>Actinomycetota</taxon>
        <taxon>Actinomycetes</taxon>
        <taxon>Propionibacteriales</taxon>
        <taxon>Propionibacteriaceae</taxon>
        <taxon>Propionimicrobium</taxon>
    </lineage>
</organism>
<dbReference type="EMBL" id="AGZR01000005">
    <property type="protein sequence ID" value="EPD33316.1"/>
    <property type="molecule type" value="Genomic_DNA"/>
</dbReference>
<dbReference type="PATRIC" id="fig|883161.3.peg.851"/>
<dbReference type="Gene3D" id="3.90.950.20">
    <property type="entry name" value="CinA-like"/>
    <property type="match status" value="1"/>
</dbReference>
<accession>S2W2E7</accession>
<dbReference type="NCBIfam" id="TIGR00199">
    <property type="entry name" value="PncC_domain"/>
    <property type="match status" value="1"/>
</dbReference>
<dbReference type="InterPro" id="IPR008136">
    <property type="entry name" value="CinA_C"/>
</dbReference>
<dbReference type="RefSeq" id="WP_016455691.1">
    <property type="nucleotide sequence ID" value="NZ_KE150269.1"/>
</dbReference>
<dbReference type="STRING" id="883161.HMPREF9306_00855"/>
<evidence type="ECO:0000313" key="2">
    <source>
        <dbReference type="EMBL" id="EPD33316.1"/>
    </source>
</evidence>
<sequence>MSLASHLLDELAARSMTLATCESLTGGLIGATITSVPGASRVYRGGLVTYASDLKTSLVGVDGDHVAKYGVINSYTAQQMAEGAAKLCGADACVAVTGVAGPDPQDGSAPGSVWVGYVVPGKTDAVLLSLNGTREEIRDQTVEAALKTLLQALATS</sequence>
<gene>
    <name evidence="2" type="ORF">HMPREF9306_00855</name>
</gene>
<dbReference type="SUPFAM" id="SSF142433">
    <property type="entry name" value="CinA-like"/>
    <property type="match status" value="1"/>
</dbReference>
<name>S2W2E7_9ACTN</name>
<dbReference type="HOGENOM" id="CLU_030805_1_0_11"/>
<evidence type="ECO:0000313" key="3">
    <source>
        <dbReference type="Proteomes" id="UP000014417"/>
    </source>
</evidence>
<comment type="caution">
    <text evidence="2">The sequence shown here is derived from an EMBL/GenBank/DDBJ whole genome shotgun (WGS) entry which is preliminary data.</text>
</comment>
<reference evidence="2 3" key="1">
    <citation type="submission" date="2013-04" db="EMBL/GenBank/DDBJ databases">
        <title>The Genome Sequence of Propionimicrobium lymphophilum ACS-093-V-SCH5.</title>
        <authorList>
            <consortium name="The Broad Institute Genomics Platform"/>
            <person name="Earl A."/>
            <person name="Ward D."/>
            <person name="Feldgarden M."/>
            <person name="Gevers D."/>
            <person name="Saerens B."/>
            <person name="Vaneechoutte M."/>
            <person name="Walker B."/>
            <person name="Young S."/>
            <person name="Zeng Q."/>
            <person name="Gargeya S."/>
            <person name="Fitzgerald M."/>
            <person name="Haas B."/>
            <person name="Abouelleil A."/>
            <person name="Allen A.W."/>
            <person name="Alvarado L."/>
            <person name="Arachchi H.M."/>
            <person name="Berlin A.M."/>
            <person name="Chapman S.B."/>
            <person name="Gainer-Dewar J."/>
            <person name="Goldberg J."/>
            <person name="Griggs A."/>
            <person name="Gujja S."/>
            <person name="Hansen M."/>
            <person name="Howarth C."/>
            <person name="Imamovic A."/>
            <person name="Ireland A."/>
            <person name="Larimer J."/>
            <person name="McCowan C."/>
            <person name="Murphy C."/>
            <person name="Pearson M."/>
            <person name="Poon T.W."/>
            <person name="Priest M."/>
            <person name="Roberts A."/>
            <person name="Saif S."/>
            <person name="Shea T."/>
            <person name="Sisk P."/>
            <person name="Sykes S."/>
            <person name="Wortman J."/>
            <person name="Nusbaum C."/>
            <person name="Birren B."/>
        </authorList>
    </citation>
    <scope>NUCLEOTIDE SEQUENCE [LARGE SCALE GENOMIC DNA]</scope>
    <source>
        <strain evidence="2 3">ACS-093-V-SCH5</strain>
    </source>
</reference>
<dbReference type="InterPro" id="IPR036653">
    <property type="entry name" value="CinA-like_C"/>
</dbReference>
<dbReference type="Proteomes" id="UP000014417">
    <property type="component" value="Unassembled WGS sequence"/>
</dbReference>
<dbReference type="Pfam" id="PF02464">
    <property type="entry name" value="CinA"/>
    <property type="match status" value="1"/>
</dbReference>
<protein>
    <submittedName>
        <fullName evidence="2">Competence/damage-inducible protein CinA domain</fullName>
    </submittedName>
</protein>
<proteinExistence type="predicted"/>
<dbReference type="AlphaFoldDB" id="S2W2E7"/>
<evidence type="ECO:0000259" key="1">
    <source>
        <dbReference type="Pfam" id="PF02464"/>
    </source>
</evidence>
<keyword evidence="3" id="KW-1185">Reference proteome</keyword>
<feature type="domain" description="CinA C-terminal" evidence="1">
    <location>
        <begin position="2"/>
        <end position="152"/>
    </location>
</feature>